<evidence type="ECO:0000256" key="1">
    <source>
        <dbReference type="SAM" id="Coils"/>
    </source>
</evidence>
<dbReference type="EMBL" id="JAPDFR010000003">
    <property type="protein sequence ID" value="KAK0388662.1"/>
    <property type="molecule type" value="Genomic_DNA"/>
</dbReference>
<feature type="compositionally biased region" description="Basic and acidic residues" evidence="2">
    <location>
        <begin position="35"/>
        <end position="48"/>
    </location>
</feature>
<organism evidence="3 4">
    <name type="scientific">Sarocladium strictum</name>
    <name type="common">Black bundle disease fungus</name>
    <name type="synonym">Acremonium strictum</name>
    <dbReference type="NCBI Taxonomy" id="5046"/>
    <lineage>
        <taxon>Eukaryota</taxon>
        <taxon>Fungi</taxon>
        <taxon>Dikarya</taxon>
        <taxon>Ascomycota</taxon>
        <taxon>Pezizomycotina</taxon>
        <taxon>Sordariomycetes</taxon>
        <taxon>Hypocreomycetidae</taxon>
        <taxon>Hypocreales</taxon>
        <taxon>Sarocladiaceae</taxon>
        <taxon>Sarocladium</taxon>
    </lineage>
</organism>
<proteinExistence type="predicted"/>
<protein>
    <submittedName>
        <fullName evidence="3">Uncharacterized protein</fullName>
    </submittedName>
</protein>
<accession>A0AA39GME2</accession>
<feature type="compositionally biased region" description="Basic and acidic residues" evidence="2">
    <location>
        <begin position="316"/>
        <end position="329"/>
    </location>
</feature>
<feature type="region of interest" description="Disordered" evidence="2">
    <location>
        <begin position="431"/>
        <end position="475"/>
    </location>
</feature>
<comment type="caution">
    <text evidence="3">The sequence shown here is derived from an EMBL/GenBank/DDBJ whole genome shotgun (WGS) entry which is preliminary data.</text>
</comment>
<feature type="compositionally biased region" description="Polar residues" evidence="2">
    <location>
        <begin position="453"/>
        <end position="465"/>
    </location>
</feature>
<dbReference type="AlphaFoldDB" id="A0AA39GME2"/>
<evidence type="ECO:0000313" key="3">
    <source>
        <dbReference type="EMBL" id="KAK0388662.1"/>
    </source>
</evidence>
<feature type="coiled-coil region" evidence="1">
    <location>
        <begin position="248"/>
        <end position="275"/>
    </location>
</feature>
<sequence length="494" mass="54954">MTVSRGAPAGTYTSWFSSVSQCCVPLTSCLSQRSGRNDQDHSNIREKQTPPPVIRHQPRMHHQPPLELGYEEAYSRLHGQREKAPRKSSASSRTAFSVRKRFRSDASSRRPLISAPTDFRHVRSGSFQFPAPVPQDHNPQARPNPPRRRHSIERLELSIYMPENQISPLLPHFQFPIPPIPPTAHLQRRATDVSSIEQSHERNYSSMSFHVPRKAGAEGSGSTMQDDIPPLIPPKAKARARAYTSPEVDVIKERVASAMIEVERLQKQIDDVIERQSLHAPSRPSTAHSMARTMPDLEEPMPSIPALPPAAPSFAERLKDDTDRPDRPHTAPIKTPLRIPPRSKAFNEASATFNTPISASSNHIPLPPPLPLVLRPPLRKKKSFSRVSNWLSMSQGHNRDLSLESITNHPRPVKGTDGFYQCVPAGQSASDRRSFGSVGSISTWDTDEEERTVPTTWSPGSTPITKTDAPSADRSMTFGRFTGITVQRSFGITA</sequence>
<gene>
    <name evidence="3" type="ORF">NLU13_4905</name>
</gene>
<feature type="region of interest" description="Disordered" evidence="2">
    <location>
        <begin position="316"/>
        <end position="340"/>
    </location>
</feature>
<keyword evidence="4" id="KW-1185">Reference proteome</keyword>
<evidence type="ECO:0000256" key="2">
    <source>
        <dbReference type="SAM" id="MobiDB-lite"/>
    </source>
</evidence>
<dbReference type="Proteomes" id="UP001175261">
    <property type="component" value="Unassembled WGS sequence"/>
</dbReference>
<name>A0AA39GME2_SARSR</name>
<evidence type="ECO:0000313" key="4">
    <source>
        <dbReference type="Proteomes" id="UP001175261"/>
    </source>
</evidence>
<feature type="region of interest" description="Disordered" evidence="2">
    <location>
        <begin position="30"/>
        <end position="61"/>
    </location>
</feature>
<reference evidence="3" key="1">
    <citation type="submission" date="2022-10" db="EMBL/GenBank/DDBJ databases">
        <title>Determination and structural analysis of whole genome sequence of Sarocladium strictum F4-1.</title>
        <authorList>
            <person name="Hu L."/>
            <person name="Jiang Y."/>
        </authorList>
    </citation>
    <scope>NUCLEOTIDE SEQUENCE</scope>
    <source>
        <strain evidence="3">F4-1</strain>
    </source>
</reference>
<keyword evidence="1" id="KW-0175">Coiled coil</keyword>
<feature type="region of interest" description="Disordered" evidence="2">
    <location>
        <begin position="77"/>
        <end position="148"/>
    </location>
</feature>